<dbReference type="AlphaFoldDB" id="A0A0N5BN56"/>
<evidence type="ECO:0000313" key="2">
    <source>
        <dbReference type="WBParaSite" id="SPAL_0000733500.1"/>
    </source>
</evidence>
<accession>A0A0N5BN56</accession>
<name>A0A0N5BN56_STREA</name>
<reference evidence="2" key="1">
    <citation type="submission" date="2017-02" db="UniProtKB">
        <authorList>
            <consortium name="WormBaseParasite"/>
        </authorList>
    </citation>
    <scope>IDENTIFICATION</scope>
</reference>
<evidence type="ECO:0000313" key="1">
    <source>
        <dbReference type="Proteomes" id="UP000046392"/>
    </source>
</evidence>
<dbReference type="WBParaSite" id="SPAL_0000733500.1">
    <property type="protein sequence ID" value="SPAL_0000733500.1"/>
    <property type="gene ID" value="SPAL_0000733500"/>
</dbReference>
<dbReference type="Proteomes" id="UP000046392">
    <property type="component" value="Unplaced"/>
</dbReference>
<sequence>MYDIMTGRFINSQVVCDGTCNKMNPNKKMKAFGICDHVICKSCRDQYKFIFKMFNLTPSCTNLQCLTSTLLTVLKEKDKQLFKECCQLYNYGDYKKILGKIINM</sequence>
<organism evidence="1 2">
    <name type="scientific">Strongyloides papillosus</name>
    <name type="common">Intestinal threadworm</name>
    <dbReference type="NCBI Taxonomy" id="174720"/>
    <lineage>
        <taxon>Eukaryota</taxon>
        <taxon>Metazoa</taxon>
        <taxon>Ecdysozoa</taxon>
        <taxon>Nematoda</taxon>
        <taxon>Chromadorea</taxon>
        <taxon>Rhabditida</taxon>
        <taxon>Tylenchina</taxon>
        <taxon>Panagrolaimomorpha</taxon>
        <taxon>Strongyloidoidea</taxon>
        <taxon>Strongyloididae</taxon>
        <taxon>Strongyloides</taxon>
    </lineage>
</organism>
<proteinExistence type="predicted"/>
<protein>
    <submittedName>
        <fullName evidence="2">RING-type domain-containing protein</fullName>
    </submittedName>
</protein>
<keyword evidence="1" id="KW-1185">Reference proteome</keyword>